<evidence type="ECO:0000259" key="3">
    <source>
        <dbReference type="PROSITE" id="PS50853"/>
    </source>
</evidence>
<dbReference type="InterPro" id="IPR013783">
    <property type="entry name" value="Ig-like_fold"/>
</dbReference>
<dbReference type="InterPro" id="IPR036116">
    <property type="entry name" value="FN3_sf"/>
</dbReference>
<reference evidence="4 5" key="1">
    <citation type="journal article" date="2007" name="Int. J. Syst. Evol. Microbiol.">
        <title>Marixanthomonas ophiurae gen. nov., sp. nov., a marine bacterium of the family Flavobacteriaceae isolated from a deep-sea brittle star.</title>
        <authorList>
            <person name="Romanenko L.A."/>
            <person name="Uchino M."/>
            <person name="Frolova G.M."/>
            <person name="Mikhailov V.V."/>
        </authorList>
    </citation>
    <scope>NUCLEOTIDE SEQUENCE [LARGE SCALE GENOMIC DNA]</scope>
    <source>
        <strain evidence="4 5">KMM 3046</strain>
    </source>
</reference>
<dbReference type="Proteomes" id="UP000261082">
    <property type="component" value="Unassembled WGS sequence"/>
</dbReference>
<feature type="domain" description="Fibronectin type-III" evidence="3">
    <location>
        <begin position="1110"/>
        <end position="1201"/>
    </location>
</feature>
<name>A0A3E1Q6Q9_9FLAO</name>
<feature type="domain" description="Fibronectin type-III" evidence="3">
    <location>
        <begin position="183"/>
        <end position="278"/>
    </location>
</feature>
<feature type="signal peptide" evidence="2">
    <location>
        <begin position="1"/>
        <end position="21"/>
    </location>
</feature>
<keyword evidence="5" id="KW-1185">Reference proteome</keyword>
<dbReference type="NCBIfam" id="TIGR04183">
    <property type="entry name" value="Por_Secre_tail"/>
    <property type="match status" value="1"/>
</dbReference>
<feature type="chain" id="PRO_5017738942" evidence="2">
    <location>
        <begin position="22"/>
        <end position="1284"/>
    </location>
</feature>
<gene>
    <name evidence="4" type="ORF">DZ858_11235</name>
</gene>
<dbReference type="SUPFAM" id="SSF49265">
    <property type="entry name" value="Fibronectin type III"/>
    <property type="match status" value="2"/>
</dbReference>
<proteinExistence type="predicted"/>
<dbReference type="PROSITE" id="PS50853">
    <property type="entry name" value="FN3"/>
    <property type="match status" value="2"/>
</dbReference>
<dbReference type="Pfam" id="PF18962">
    <property type="entry name" value="Por_Secre_tail"/>
    <property type="match status" value="1"/>
</dbReference>
<evidence type="ECO:0000313" key="4">
    <source>
        <dbReference type="EMBL" id="RFN57811.1"/>
    </source>
</evidence>
<comment type="caution">
    <text evidence="4">The sequence shown here is derived from an EMBL/GenBank/DDBJ whole genome shotgun (WGS) entry which is preliminary data.</text>
</comment>
<dbReference type="Pfam" id="PF00041">
    <property type="entry name" value="fn3"/>
    <property type="match status" value="2"/>
</dbReference>
<dbReference type="Gene3D" id="2.60.40.10">
    <property type="entry name" value="Immunoglobulins"/>
    <property type="match status" value="3"/>
</dbReference>
<evidence type="ECO:0000256" key="1">
    <source>
        <dbReference type="ARBA" id="ARBA00022729"/>
    </source>
</evidence>
<protein>
    <submittedName>
        <fullName evidence="4">T9SS C-terminal target domain-containing protein</fullName>
    </submittedName>
</protein>
<evidence type="ECO:0000313" key="5">
    <source>
        <dbReference type="Proteomes" id="UP000261082"/>
    </source>
</evidence>
<dbReference type="CDD" id="cd00063">
    <property type="entry name" value="FN3"/>
    <property type="match status" value="2"/>
</dbReference>
<dbReference type="SMART" id="SM00060">
    <property type="entry name" value="FN3"/>
    <property type="match status" value="3"/>
</dbReference>
<dbReference type="InterPro" id="IPR003961">
    <property type="entry name" value="FN3_dom"/>
</dbReference>
<dbReference type="InterPro" id="IPR026444">
    <property type="entry name" value="Secre_tail"/>
</dbReference>
<evidence type="ECO:0000256" key="2">
    <source>
        <dbReference type="SAM" id="SignalP"/>
    </source>
</evidence>
<sequence>MMKQLLTLILAICLASVSLHAQCDISENFDTYNNGDVPTDWTMVDNTDGTSAYGRVTSNPSAPSPGKYFRMYSGNATTGDLIFISPMEATTSDGNHRLKFFAQGTTESSLIVGTTDAADGSGTFSVIETIPLLGVNNEDWEAHEIIIPAGTDGYIFFQHNLGSTFDQVNIDSVCLEPIPTCLEVSAVEVSNPTQTTIDLAWTESGSGEDNWEYVVQEVGGGEPTSNGTDYTSTNANPSVTVTDLNPNTVYEAYVRANCGGGDYGAWIKSNDVIRTDCAPLTDNFCENWDGMPEDEVPICWTAIDDPNTSGHVQIDFEFSYDKNMLELTAVSVTEGDLIAISPDVSAFATDGAHRLRFTAGSSTNAPEVLEVGTIDENDNFVEITALTLTSDRDTEYLVTLPDNGHENFAFKHSGQVNKTVWINTVCVEDLPSCLEVIDVTAANVDFDSADISWTASESSETTWEYIVQEASLPTPDATTNGTEITTTSVNVPLEQNTAYIAYVRSKCATDDFGSWIASEEFTSACSSFVAEYQFGFEGPNVDGEDLKPCWSIFDTTLGDFRTYEEQGNIMPSDGNLMMRMFFGSSSDAEGLIVSTPEFSDLNIDKQIRFKMNKSAASTADLDIIVGTMADPMDASTFVVLDDTSLNQSTIIAETWTEFTIDLSSYDTSLGHNYIAFKPQHSGTGGSQFIYMDEFNYEYAEPQGLNDEPETAAILTVSDDYNCNNAITGDFQGATRSEEFPCTNPEFNNYNDLWYRFTPTESAEYAFGVESITGDPISMFVFGGSSVNLEPISVGCSTRFTSVNLTAGETYFVAVASPVPAAQYLLCISQFPETPANDEPNGAIELTESTDSNCNNAIQGYTASASYSTDSACSPNTEDVWYSFIPNTTANYTFKRTIINGGATTAVSVYSGTPGDMTQLTEGCDTYLQTVDLTAGETYYVAVSSSEGSIPLYFELCAYPSPPVPANDECVNGFELTVGENFENSFIIGDNTSATRNEDDPLVTCDGLEFEEKGKDVWYTVTVPNSGNLKLETRYNDDPYQTDTGMQAYIGKCGALNSLYCSADEGEGFFNYIELTNFEPGIEILVRVWGRVGDFGSYKIAAYDDSPECNFPTELQVSDITETTAMISWTEPSPTPVGEYEYIVQDTGLGYPGDVDGTFTNDTEVLLENLTPLTEYDVYVKANCSTSGSAWAGPITFTTEEELGISNFNKNQFKLYPNPVNDVVNVSYKTEIDTVSIYSVTGQLVYDNAIHNSSAQINVSHLSSGLYILEANVEGNKVRFKIIVE</sequence>
<accession>A0A3E1Q6Q9</accession>
<dbReference type="Gene3D" id="2.60.40.680">
    <property type="match status" value="1"/>
</dbReference>
<dbReference type="InterPro" id="IPR056600">
    <property type="entry name" value="GBD_T9SS_assoc"/>
</dbReference>
<organism evidence="4 5">
    <name type="scientific">Marixanthomonas ophiurae</name>
    <dbReference type="NCBI Taxonomy" id="387659"/>
    <lineage>
        <taxon>Bacteria</taxon>
        <taxon>Pseudomonadati</taxon>
        <taxon>Bacteroidota</taxon>
        <taxon>Flavobacteriia</taxon>
        <taxon>Flavobacteriales</taxon>
        <taxon>Flavobacteriaceae</taxon>
        <taxon>Marixanthomonas</taxon>
    </lineage>
</organism>
<dbReference type="EMBL" id="QVID01000002">
    <property type="protein sequence ID" value="RFN57811.1"/>
    <property type="molecule type" value="Genomic_DNA"/>
</dbReference>
<dbReference type="Pfam" id="PF23759">
    <property type="entry name" value="GBD_T9SS_assoc"/>
    <property type="match status" value="3"/>
</dbReference>
<dbReference type="OrthoDB" id="1113525at2"/>
<dbReference type="RefSeq" id="WP_117159760.1">
    <property type="nucleotide sequence ID" value="NZ_QVID01000002.1"/>
</dbReference>
<keyword evidence="1 2" id="KW-0732">Signal</keyword>